<feature type="region of interest" description="Disordered" evidence="1">
    <location>
        <begin position="305"/>
        <end position="329"/>
    </location>
</feature>
<protein>
    <submittedName>
        <fullName evidence="3">Uncharacterized protein</fullName>
    </submittedName>
</protein>
<keyword evidence="2" id="KW-1133">Transmembrane helix</keyword>
<evidence type="ECO:0000313" key="4">
    <source>
        <dbReference type="Proteomes" id="UP001293718"/>
    </source>
</evidence>
<feature type="transmembrane region" description="Helical" evidence="2">
    <location>
        <begin position="81"/>
        <end position="100"/>
    </location>
</feature>
<feature type="transmembrane region" description="Helical" evidence="2">
    <location>
        <begin position="196"/>
        <end position="222"/>
    </location>
</feature>
<evidence type="ECO:0000313" key="3">
    <source>
        <dbReference type="EMBL" id="MDZ5456970.1"/>
    </source>
</evidence>
<keyword evidence="2" id="KW-0812">Transmembrane</keyword>
<proteinExistence type="predicted"/>
<dbReference type="EMBL" id="JAXOJX010000013">
    <property type="protein sequence ID" value="MDZ5456970.1"/>
    <property type="molecule type" value="Genomic_DNA"/>
</dbReference>
<comment type="caution">
    <text evidence="3">The sequence shown here is derived from an EMBL/GenBank/DDBJ whole genome shotgun (WGS) entry which is preliminary data.</text>
</comment>
<organism evidence="3 4">
    <name type="scientific">Azohydromonas lata</name>
    <dbReference type="NCBI Taxonomy" id="45677"/>
    <lineage>
        <taxon>Bacteria</taxon>
        <taxon>Pseudomonadati</taxon>
        <taxon>Pseudomonadota</taxon>
        <taxon>Betaproteobacteria</taxon>
        <taxon>Burkholderiales</taxon>
        <taxon>Sphaerotilaceae</taxon>
        <taxon>Azohydromonas</taxon>
    </lineage>
</organism>
<reference evidence="3 4" key="1">
    <citation type="submission" date="2023-11" db="EMBL/GenBank/DDBJ databases">
        <title>Draft genome of Azohydromonas lata strain H1 (DSM1123), a polyhydroxyalkanoate producer.</title>
        <authorList>
            <person name="Traversa D."/>
            <person name="D'Addabbo P."/>
            <person name="Pazzani C."/>
            <person name="Manzari C."/>
            <person name="Chiara M."/>
            <person name="Scrascia M."/>
        </authorList>
    </citation>
    <scope>NUCLEOTIDE SEQUENCE [LARGE SCALE GENOMIC DNA]</scope>
    <source>
        <strain evidence="3 4">H1</strain>
    </source>
</reference>
<dbReference type="RefSeq" id="WP_322465399.1">
    <property type="nucleotide sequence ID" value="NZ_JAXOJX010000013.1"/>
</dbReference>
<evidence type="ECO:0000256" key="1">
    <source>
        <dbReference type="SAM" id="MobiDB-lite"/>
    </source>
</evidence>
<sequence>MNNLSLAPWASRALGALAGLTGVGLTAVGGKLMVMAMQQTERDAEAQAWLASAGVLLAAGQFLAFWIAAQLPLDQMRRMRWGLVALGVLLVGAEIGSGTYTQLALAQASDATAMAQASEISQLQRTIDGRSATAATWRANCAGNSSSSIKASRDAGAEACAKAEAIEAGIEPLAARLVALQAAQRPTASTVQGEHVLVVALIRSALIAITALVMTSAGGALWRAARRERSAALPFEPMAVPVERPTMAPPAPVRLASGPHPVPGRFSTAAAAFPAAVVTAAVPGFAHAVPPVPVVVRAEQRVPEQAPAPVPPVPAPEQAAASAPMPVPAPAAAPEAAPVPVPAPEQRVVCLQAPETAGCGIEPDEQPEVVQTGLEASMRDYYMRVLQGVRAGTIQPNVRSVRAAVGGATATVQRCLGELHRAGVIEPRNKGRGYQLTQNGGC</sequence>
<dbReference type="Proteomes" id="UP001293718">
    <property type="component" value="Unassembled WGS sequence"/>
</dbReference>
<keyword evidence="2" id="KW-0472">Membrane</keyword>
<feature type="transmembrane region" description="Helical" evidence="2">
    <location>
        <begin position="46"/>
        <end position="69"/>
    </location>
</feature>
<gene>
    <name evidence="3" type="ORF">SM757_10360</name>
</gene>
<evidence type="ECO:0000256" key="2">
    <source>
        <dbReference type="SAM" id="Phobius"/>
    </source>
</evidence>
<accession>A0ABU5ICX7</accession>
<name>A0ABU5ICX7_9BURK</name>
<keyword evidence="4" id="KW-1185">Reference proteome</keyword>
<feature type="compositionally biased region" description="Pro residues" evidence="1">
    <location>
        <begin position="306"/>
        <end position="315"/>
    </location>
</feature>